<accession>A0A7G7WWJ7</accession>
<protein>
    <submittedName>
        <fullName evidence="1">Uncharacterized protein</fullName>
    </submittedName>
</protein>
<evidence type="ECO:0000313" key="1">
    <source>
        <dbReference type="EMBL" id="QNH71591.1"/>
    </source>
</evidence>
<gene>
    <name evidence="1" type="ORF">AF3_166</name>
</gene>
<evidence type="ECO:0000313" key="2">
    <source>
        <dbReference type="Proteomes" id="UP000515855"/>
    </source>
</evidence>
<keyword evidence="2" id="KW-1185">Reference proteome</keyword>
<sequence>MASELTILKSIVAQMTDRVIGSVDGDHPNVVQANLMKISKEFDLSHKAAQKVMEVTKEVAREQLWDVI</sequence>
<name>A0A7G7WWJ7_9CAUD</name>
<reference evidence="1 2" key="1">
    <citation type="submission" date="2020-07" db="EMBL/GenBank/DDBJ databases">
        <title>Complete genome sequence of Rhizobium leguminosarum bacteriophage vB_RlegM_AF3.</title>
        <authorList>
            <person name="Gunathilake D."/>
            <person name="Mackenzie K.D."/>
            <person name="Yost C.K."/>
            <person name="Hynes M.F."/>
        </authorList>
    </citation>
    <scope>NUCLEOTIDE SEQUENCE [LARGE SCALE GENOMIC DNA]</scope>
</reference>
<dbReference type="Proteomes" id="UP000515855">
    <property type="component" value="Segment"/>
</dbReference>
<organism evidence="1 2">
    <name type="scientific">Rhizobium phage AF3</name>
    <dbReference type="NCBI Taxonomy" id="2763529"/>
    <lineage>
        <taxon>Viruses</taxon>
        <taxon>Duplodnaviria</taxon>
        <taxon>Heunggongvirae</taxon>
        <taxon>Uroviricota</taxon>
        <taxon>Caudoviricetes</taxon>
        <taxon>Pootjesviridae</taxon>
        <taxon>Innesvirus</taxon>
        <taxon>Innesvirus AF3</taxon>
    </lineage>
</organism>
<dbReference type="EMBL" id="MT778837">
    <property type="protein sequence ID" value="QNH71591.1"/>
    <property type="molecule type" value="Genomic_DNA"/>
</dbReference>
<proteinExistence type="predicted"/>